<evidence type="ECO:0000256" key="1">
    <source>
        <dbReference type="ARBA" id="ARBA00006484"/>
    </source>
</evidence>
<organism evidence="4 5">
    <name type="scientific">Jiangella anatolica</name>
    <dbReference type="NCBI Taxonomy" id="2670374"/>
    <lineage>
        <taxon>Bacteria</taxon>
        <taxon>Bacillati</taxon>
        <taxon>Actinomycetota</taxon>
        <taxon>Actinomycetes</taxon>
        <taxon>Jiangellales</taxon>
        <taxon>Jiangellaceae</taxon>
        <taxon>Jiangella</taxon>
    </lineage>
</organism>
<dbReference type="Gene3D" id="3.40.50.720">
    <property type="entry name" value="NAD(P)-binding Rossmann-like Domain"/>
    <property type="match status" value="1"/>
</dbReference>
<dbReference type="Proteomes" id="UP000248764">
    <property type="component" value="Unassembled WGS sequence"/>
</dbReference>
<dbReference type="AlphaFoldDB" id="A0A2W2BIR0"/>
<feature type="region of interest" description="Disordered" evidence="3">
    <location>
        <begin position="254"/>
        <end position="276"/>
    </location>
</feature>
<sequence>MTHQQHPLGTGFTAASTADDVLKGIDLTGRNAVVTGGHAGLGLEITRALSRAGAAVTVAARNPDRAAAAVTGIERVDVGRLDLMDPASIDAFAAGYLGSGRPLHFLLNNAGIMGGPLVRDARGYESQFATNHLGHFQLTLGLLPALRAARGARVVNTTSGGHRLSDIRWDDPHFTQDYDDLGMLGYGQSKTANVLFAVELDRRWAGDGIRGYAAHPGIVVTTNLGPFRVEGEARPDFLGDDQLRAMGLLDASGRPVLDPEREMKTPQQGASTPVFGATSPLLADIGGVYLKDNDVSPLDEEPLPIDFGTGEVSSEVVPHAIDPESAQRLWALSERLIAG</sequence>
<dbReference type="Pfam" id="PF00106">
    <property type="entry name" value="adh_short"/>
    <property type="match status" value="1"/>
</dbReference>
<dbReference type="GO" id="GO:0016491">
    <property type="term" value="F:oxidoreductase activity"/>
    <property type="evidence" value="ECO:0007669"/>
    <property type="project" value="UniProtKB-KW"/>
</dbReference>
<accession>A0A2W2BIR0</accession>
<evidence type="ECO:0000313" key="4">
    <source>
        <dbReference type="EMBL" id="PZF80214.1"/>
    </source>
</evidence>
<dbReference type="RefSeq" id="WP_111257768.1">
    <property type="nucleotide sequence ID" value="NZ_POTW01000096.1"/>
</dbReference>
<comment type="similarity">
    <text evidence="1">Belongs to the short-chain dehydrogenases/reductases (SDR) family.</text>
</comment>
<dbReference type="InterPro" id="IPR036291">
    <property type="entry name" value="NAD(P)-bd_dom_sf"/>
</dbReference>
<dbReference type="InterPro" id="IPR002347">
    <property type="entry name" value="SDR_fam"/>
</dbReference>
<name>A0A2W2BIR0_9ACTN</name>
<dbReference type="PANTHER" id="PTHR24320">
    <property type="entry name" value="RETINOL DEHYDROGENASE"/>
    <property type="match status" value="1"/>
</dbReference>
<keyword evidence="5" id="KW-1185">Reference proteome</keyword>
<dbReference type="PRINTS" id="PR00081">
    <property type="entry name" value="GDHRDH"/>
</dbReference>
<proteinExistence type="inferred from homology"/>
<evidence type="ECO:0000256" key="3">
    <source>
        <dbReference type="SAM" id="MobiDB-lite"/>
    </source>
</evidence>
<comment type="caution">
    <text evidence="4">The sequence shown here is derived from an EMBL/GenBank/DDBJ whole genome shotgun (WGS) entry which is preliminary data.</text>
</comment>
<evidence type="ECO:0000313" key="5">
    <source>
        <dbReference type="Proteomes" id="UP000248764"/>
    </source>
</evidence>
<dbReference type="EMBL" id="POTW01000096">
    <property type="protein sequence ID" value="PZF80214.1"/>
    <property type="molecule type" value="Genomic_DNA"/>
</dbReference>
<gene>
    <name evidence="4" type="ORF">C1I92_27185</name>
</gene>
<dbReference type="SUPFAM" id="SSF51735">
    <property type="entry name" value="NAD(P)-binding Rossmann-fold domains"/>
    <property type="match status" value="1"/>
</dbReference>
<keyword evidence="2" id="KW-0560">Oxidoreductase</keyword>
<evidence type="ECO:0000256" key="2">
    <source>
        <dbReference type="ARBA" id="ARBA00023002"/>
    </source>
</evidence>
<reference evidence="4 5" key="1">
    <citation type="submission" date="2018-01" db="EMBL/GenBank/DDBJ databases">
        <title>Draft genome sequence of Jiangella sp. GTF31.</title>
        <authorList>
            <person name="Sahin N."/>
            <person name="Ay H."/>
            <person name="Saygin H."/>
        </authorList>
    </citation>
    <scope>NUCLEOTIDE SEQUENCE [LARGE SCALE GENOMIC DNA]</scope>
    <source>
        <strain evidence="4 5">GTF31</strain>
    </source>
</reference>
<protein>
    <submittedName>
        <fullName evidence="4">Oxidoreductase</fullName>
    </submittedName>
</protein>
<dbReference type="PANTHER" id="PTHR24320:SF148">
    <property type="entry name" value="NAD(P)-BINDING ROSSMANN-FOLD SUPERFAMILY PROTEIN"/>
    <property type="match status" value="1"/>
</dbReference>